<comment type="caution">
    <text evidence="4">The sequence shown here is derived from an EMBL/GenBank/DDBJ whole genome shotgun (WGS) entry which is preliminary data.</text>
</comment>
<dbReference type="SMART" id="SM01292">
    <property type="entry name" value="N1221"/>
    <property type="match status" value="1"/>
</dbReference>
<feature type="domain" description="Far11/STRP N-terminal" evidence="2">
    <location>
        <begin position="110"/>
        <end position="431"/>
    </location>
</feature>
<feature type="compositionally biased region" description="Basic and acidic residues" evidence="1">
    <location>
        <begin position="49"/>
        <end position="59"/>
    </location>
</feature>
<dbReference type="GO" id="GO:0007010">
    <property type="term" value="P:cytoskeleton organization"/>
    <property type="evidence" value="ECO:0007669"/>
    <property type="project" value="TreeGrafter"/>
</dbReference>
<dbReference type="EMBL" id="JAHFXF010000049">
    <property type="protein sequence ID" value="KAG9698668.1"/>
    <property type="molecule type" value="Genomic_DNA"/>
</dbReference>
<accession>A0A9P8JC41</accession>
<feature type="compositionally biased region" description="Pro residues" evidence="1">
    <location>
        <begin position="61"/>
        <end position="71"/>
    </location>
</feature>
<dbReference type="Proteomes" id="UP000779574">
    <property type="component" value="Unassembled WGS sequence"/>
</dbReference>
<evidence type="ECO:0000313" key="4">
    <source>
        <dbReference type="EMBL" id="KAG9698668.1"/>
    </source>
</evidence>
<feature type="non-terminal residue" evidence="4">
    <location>
        <position position="1"/>
    </location>
</feature>
<dbReference type="SMART" id="SM01293">
    <property type="entry name" value="DUF3402"/>
    <property type="match status" value="1"/>
</dbReference>
<dbReference type="InterPro" id="IPR040185">
    <property type="entry name" value="Far11/STRP"/>
</dbReference>
<sequence length="1018" mass="114104">MDEVENPQVKAPEEESDSIVTPAKDSAEKLHLDNGPANPPADQPTSNDASKRPLLKRDSSAPPPKQPPPAAPDVDPSQDPPDSLTLAQLKNLRAGFPVLQNHPQQPVSLSTVYDFEYRDSQSFPVEIEEWFTYSEKERSKLRQIHAAFDHAWKAHTAQDPVPDWTASPQLGMNFVANLLHDLQLGSPHQQNTALQVLTYISLGTWEETAGRETPNPFFAVLGSNQPQVTAGLPNYAGATFQIQIMINTLCMLAQQGAVPLVYSLMKSVCERDLTASAQNEDTSNSKYAEGDESIDVWCALTLIYLFVELSRVAEGTLDAQVLHRELALIKPDLLVTCANIVAQMRWDDFAPVPQTKIFLLLWKTILISFGGIEQADKVKSSFQENVGEKDERGHPLITASPLDYHLFRQEITSKYPAYQPPPPLFAFEPENNTILPPLRHRQTKIDSNDNTASTGTGVHGASMLHQAVHIATPAPSPPPSPAGPGGKGGKKQNYQTNQMFPFLYPPLDEASNDLGGKGSTELQDALAGRKWKGSDVPASILEAADLFSKRMRATRAMKQLWDTRIDYMRFERGWSDANDDSDVEKFDLYESQENGFSPSEHEDDAKEAQKSKDQEPLSENDRILEAVAQFYRDVLPQMQSVVFVLLKGMARVYADTTANPQAQGFENGHVPDGISISAEQVDASRSTEITGKAVSSILLLLLKWFKLSHILRFEYLNQLLLDSGYIIAVLRIWQWQDIGRACHFMLDRPELDFFNFCRANSRNPALPDFVMIDEAVESEDEAIPPPIKFRRESEAISEVSASSVPPDYTTHPPEVDELGYPTQAPPPAPIQNYSYRNTFTYINYLRVLQKITRRKAHRSLLLVSYKSSNVLKKSLRVPVDMMRYYTLKLFKTQVPYCGRKWRQSNMKIITAVWLSVPSELRDDWLSGGGGGMGGAGPGDVDGTVEEALPLEQSLRSLTHWWNVRNYPDKMGVDKKLLTEEQDFFARELEKMELGRIEDELLEESMIEEAWAQPMDNYA</sequence>
<dbReference type="Pfam" id="PF07923">
    <property type="entry name" value="N1221"/>
    <property type="match status" value="1"/>
</dbReference>
<dbReference type="GO" id="GO:0005829">
    <property type="term" value="C:cytosol"/>
    <property type="evidence" value="ECO:0007669"/>
    <property type="project" value="TreeGrafter"/>
</dbReference>
<gene>
    <name evidence="4" type="ORF">KCU76_g2087</name>
</gene>
<evidence type="ECO:0000256" key="1">
    <source>
        <dbReference type="SAM" id="MobiDB-lite"/>
    </source>
</evidence>
<dbReference type="AlphaFoldDB" id="A0A9P8JC41"/>
<dbReference type="OrthoDB" id="18234at2759"/>
<organism evidence="4 5">
    <name type="scientific">Aureobasidium melanogenum</name>
    <name type="common">Aureobasidium pullulans var. melanogenum</name>
    <dbReference type="NCBI Taxonomy" id="46634"/>
    <lineage>
        <taxon>Eukaryota</taxon>
        <taxon>Fungi</taxon>
        <taxon>Dikarya</taxon>
        <taxon>Ascomycota</taxon>
        <taxon>Pezizomycotina</taxon>
        <taxon>Dothideomycetes</taxon>
        <taxon>Dothideomycetidae</taxon>
        <taxon>Dothideales</taxon>
        <taxon>Saccotheciaceae</taxon>
        <taxon>Aureobasidium</taxon>
    </lineage>
</organism>
<dbReference type="PANTHER" id="PTHR13239">
    <property type="entry name" value="PROTEIN REQUIRED FOR HYPHAL ANASTOMOSIS HAM-2"/>
    <property type="match status" value="1"/>
</dbReference>
<name>A0A9P8JC41_AURME</name>
<feature type="domain" description="Far11/STRP C-terminal" evidence="3">
    <location>
        <begin position="537"/>
        <end position="988"/>
    </location>
</feature>
<dbReference type="InterPro" id="IPR021819">
    <property type="entry name" value="Far11/STRP_C"/>
</dbReference>
<feature type="region of interest" description="Disordered" evidence="1">
    <location>
        <begin position="592"/>
        <end position="618"/>
    </location>
</feature>
<reference evidence="4" key="2">
    <citation type="submission" date="2021-08" db="EMBL/GenBank/DDBJ databases">
        <authorList>
            <person name="Gostincar C."/>
            <person name="Sun X."/>
            <person name="Song Z."/>
            <person name="Gunde-Cimerman N."/>
        </authorList>
    </citation>
    <scope>NUCLEOTIDE SEQUENCE</scope>
    <source>
        <strain evidence="4">EXF-9911</strain>
    </source>
</reference>
<feature type="region of interest" description="Disordered" evidence="1">
    <location>
        <begin position="471"/>
        <end position="494"/>
    </location>
</feature>
<feature type="region of interest" description="Disordered" evidence="1">
    <location>
        <begin position="1"/>
        <end position="84"/>
    </location>
</feature>
<proteinExistence type="predicted"/>
<protein>
    <recommendedName>
        <fullName evidence="6">Factor arrest protein 11</fullName>
    </recommendedName>
</protein>
<reference evidence="4" key="1">
    <citation type="journal article" date="2021" name="J Fungi (Basel)">
        <title>Virulence traits and population genomics of the black yeast Aureobasidium melanogenum.</title>
        <authorList>
            <person name="Cernosa A."/>
            <person name="Sun X."/>
            <person name="Gostincar C."/>
            <person name="Fang C."/>
            <person name="Gunde-Cimerman N."/>
            <person name="Song Z."/>
        </authorList>
    </citation>
    <scope>NUCLEOTIDE SEQUENCE</scope>
    <source>
        <strain evidence="4">EXF-9911</strain>
    </source>
</reference>
<feature type="compositionally biased region" description="Basic and acidic residues" evidence="1">
    <location>
        <begin position="599"/>
        <end position="618"/>
    </location>
</feature>
<evidence type="ECO:0008006" key="6">
    <source>
        <dbReference type="Google" id="ProtNLM"/>
    </source>
</evidence>
<evidence type="ECO:0000259" key="3">
    <source>
        <dbReference type="SMART" id="SM01293"/>
    </source>
</evidence>
<dbReference type="Pfam" id="PF11882">
    <property type="entry name" value="DUF3402"/>
    <property type="match status" value="1"/>
</dbReference>
<evidence type="ECO:0000259" key="2">
    <source>
        <dbReference type="SMART" id="SM01292"/>
    </source>
</evidence>
<dbReference type="InterPro" id="IPR012486">
    <property type="entry name" value="Far11/STRP_N"/>
</dbReference>
<feature type="compositionally biased region" description="Low complexity" evidence="1">
    <location>
        <begin position="72"/>
        <end position="83"/>
    </location>
</feature>
<dbReference type="PANTHER" id="PTHR13239:SF4">
    <property type="entry name" value="AT25231P"/>
    <property type="match status" value="1"/>
</dbReference>
<evidence type="ECO:0000313" key="5">
    <source>
        <dbReference type="Proteomes" id="UP000779574"/>
    </source>
</evidence>